<dbReference type="Proteomes" id="UP000243255">
    <property type="component" value="Unassembled WGS sequence"/>
</dbReference>
<reference evidence="4" key="1">
    <citation type="submission" date="2016-11" db="EMBL/GenBank/DDBJ databases">
        <authorList>
            <person name="Varghese N."/>
            <person name="Submissions S."/>
        </authorList>
    </citation>
    <scope>NUCLEOTIDE SEQUENCE [LARGE SCALE GENOMIC DNA]</scope>
    <source>
        <strain evidence="4">DSM 2635</strain>
    </source>
</reference>
<dbReference type="InterPro" id="IPR006675">
    <property type="entry name" value="HDIG_dom"/>
</dbReference>
<feature type="domain" description="HD" evidence="2">
    <location>
        <begin position="98"/>
        <end position="162"/>
    </location>
</feature>
<dbReference type="NCBIfam" id="TIGR00277">
    <property type="entry name" value="HDIG"/>
    <property type="match status" value="1"/>
</dbReference>
<dbReference type="GO" id="GO:0000166">
    <property type="term" value="F:nucleotide binding"/>
    <property type="evidence" value="ECO:0007669"/>
    <property type="project" value="UniProtKB-KW"/>
</dbReference>
<dbReference type="OrthoDB" id="9805698at2"/>
<dbReference type="InterPro" id="IPR003607">
    <property type="entry name" value="HD/PDEase_dom"/>
</dbReference>
<keyword evidence="4" id="KW-1185">Reference proteome</keyword>
<dbReference type="InterPro" id="IPR006674">
    <property type="entry name" value="HD_domain"/>
</dbReference>
<gene>
    <name evidence="3" type="ORF">SAMN04488530_1219</name>
</gene>
<evidence type="ECO:0000256" key="1">
    <source>
        <dbReference type="ARBA" id="ARBA00022741"/>
    </source>
</evidence>
<dbReference type="Gene3D" id="1.10.3090.10">
    <property type="entry name" value="cca-adding enzyme, domain 2"/>
    <property type="match status" value="1"/>
</dbReference>
<keyword evidence="1" id="KW-0547">Nucleotide-binding</keyword>
<dbReference type="InterPro" id="IPR050124">
    <property type="entry name" value="tRNA_CCA-adding_enzyme"/>
</dbReference>
<accession>A0A1M5QG91</accession>
<organism evidence="3 4">
    <name type="scientific">Asaccharospora irregularis DSM 2635</name>
    <dbReference type="NCBI Taxonomy" id="1121321"/>
    <lineage>
        <taxon>Bacteria</taxon>
        <taxon>Bacillati</taxon>
        <taxon>Bacillota</taxon>
        <taxon>Clostridia</taxon>
        <taxon>Peptostreptococcales</taxon>
        <taxon>Peptostreptococcaceae</taxon>
        <taxon>Asaccharospora</taxon>
    </lineage>
</organism>
<sequence>MKVTKILLESLASEKTYKVLEDLDKNGELEKIIPKIVDMKSAGECKYHVLNCFDHSLKALEELENIIGLDNGFSGHLDTHIRKYLSTPVSGQITKFHILKLGVFLHDIGKYDSKTIDETGRVHFTNHENVGAEIVKGLCTNLELDKEVSELLYKYVKHHMTLLSFYKKNSIEKKELFGIFDILKDDVIGVIILGYADIVATRKLLNPKEDMGVVATYMEYILTNYLYRYLKN</sequence>
<dbReference type="Pfam" id="PF01966">
    <property type="entry name" value="HD"/>
    <property type="match status" value="1"/>
</dbReference>
<dbReference type="STRING" id="1121321.SAMN04488530_1219"/>
<dbReference type="EMBL" id="FQWX01000021">
    <property type="protein sequence ID" value="SHH12880.1"/>
    <property type="molecule type" value="Genomic_DNA"/>
</dbReference>
<evidence type="ECO:0000313" key="3">
    <source>
        <dbReference type="EMBL" id="SHH12880.1"/>
    </source>
</evidence>
<dbReference type="AlphaFoldDB" id="A0A1M5QG91"/>
<dbReference type="SUPFAM" id="SSF109604">
    <property type="entry name" value="HD-domain/PDEase-like"/>
    <property type="match status" value="1"/>
</dbReference>
<dbReference type="RefSeq" id="WP_073126514.1">
    <property type="nucleotide sequence ID" value="NZ_BAABCH010000019.1"/>
</dbReference>
<dbReference type="CDD" id="cd00077">
    <property type="entry name" value="HDc"/>
    <property type="match status" value="1"/>
</dbReference>
<evidence type="ECO:0000313" key="4">
    <source>
        <dbReference type="Proteomes" id="UP000243255"/>
    </source>
</evidence>
<dbReference type="PANTHER" id="PTHR47545">
    <property type="entry name" value="MULTIFUNCTIONAL CCA PROTEIN"/>
    <property type="match status" value="1"/>
</dbReference>
<proteinExistence type="predicted"/>
<evidence type="ECO:0000259" key="2">
    <source>
        <dbReference type="Pfam" id="PF01966"/>
    </source>
</evidence>
<name>A0A1M5QG91_9FIRM</name>
<protein>
    <submittedName>
        <fullName evidence="3">HDIG domain-containing protein</fullName>
    </submittedName>
</protein>
<dbReference type="PANTHER" id="PTHR47545:SF2">
    <property type="entry name" value="CC-ADDING TRNA NUCLEOTIDYLTRANSFERASE"/>
    <property type="match status" value="1"/>
</dbReference>